<dbReference type="SUPFAM" id="SSF56784">
    <property type="entry name" value="HAD-like"/>
    <property type="match status" value="1"/>
</dbReference>
<dbReference type="GO" id="GO:0046872">
    <property type="term" value="F:metal ion binding"/>
    <property type="evidence" value="ECO:0007669"/>
    <property type="project" value="UniProtKB-KW"/>
</dbReference>
<dbReference type="NCBIfam" id="TIGR01656">
    <property type="entry name" value="Histidinol-ppas"/>
    <property type="match status" value="1"/>
</dbReference>
<dbReference type="Pfam" id="PF00483">
    <property type="entry name" value="NTP_transferase"/>
    <property type="match status" value="1"/>
</dbReference>
<dbReference type="CDD" id="cd07503">
    <property type="entry name" value="HAD_HisB-N"/>
    <property type="match status" value="1"/>
</dbReference>
<evidence type="ECO:0000256" key="1">
    <source>
        <dbReference type="ARBA" id="ARBA00022490"/>
    </source>
</evidence>
<dbReference type="SUPFAM" id="SSF53448">
    <property type="entry name" value="Nucleotide-diphospho-sugar transferases"/>
    <property type="match status" value="1"/>
</dbReference>
<dbReference type="InterPro" id="IPR050486">
    <property type="entry name" value="Mannose-1P_guanyltransferase"/>
</dbReference>
<dbReference type="GO" id="GO:0016791">
    <property type="term" value="F:phosphatase activity"/>
    <property type="evidence" value="ECO:0007669"/>
    <property type="project" value="InterPro"/>
</dbReference>
<gene>
    <name evidence="5" type="ORF">DW654_02245</name>
</gene>
<keyword evidence="2" id="KW-0479">Metal-binding</keyword>
<sequence>MKAVIMAGGKGTRLSAVLQDIPKPMVNLAGKPLLVHQIENLKENGISDITIVVGHLGHVIQDYFGDGHELGVNITYFVENEPLGTAGALPFMRNQLDEDFILLFGDLFVNINFQRFYRFHERCGADITLYTHPNSHPYDSDIIISDQENRVIDWSYKNSERVQDYKNQVNAGVYVIKPSVLEQIPEGKKTDLEKDIITKMISRKSVYSYACTEYVKDIGTPERLKKVEEDYRKGICEKRNLKNKQKCIFLDRDGTINKHIGFLNSVEQMQLEKNVAEAISKINESEYLAIVVTNQPVIARGECTTEELENINNRMYTLLGNKGAYLDDLYYCPHHPDSGFDGEIKELKFDCNCRKPKTGMIQQAANDHNIDVENSWIIGDTTIDIQTGLNAGLNTALVLTGEAGNDRKYQVNADVCAENLEQCVELIIEKGDQL</sequence>
<evidence type="ECO:0000313" key="6">
    <source>
        <dbReference type="Proteomes" id="UP000283701"/>
    </source>
</evidence>
<accession>A0A3R6DEW0</accession>
<dbReference type="InterPro" id="IPR029044">
    <property type="entry name" value="Nucleotide-diphossugar_trans"/>
</dbReference>
<dbReference type="PANTHER" id="PTHR22572">
    <property type="entry name" value="SUGAR-1-PHOSPHATE GUANYL TRANSFERASE"/>
    <property type="match status" value="1"/>
</dbReference>
<dbReference type="NCBIfam" id="TIGR01662">
    <property type="entry name" value="HAD-SF-IIIA"/>
    <property type="match status" value="1"/>
</dbReference>
<reference evidence="5 6" key="1">
    <citation type="submission" date="2018-08" db="EMBL/GenBank/DDBJ databases">
        <title>A genome reference for cultivated species of the human gut microbiota.</title>
        <authorList>
            <person name="Zou Y."/>
            <person name="Xue W."/>
            <person name="Luo G."/>
        </authorList>
    </citation>
    <scope>NUCLEOTIDE SEQUENCE [LARGE SCALE GENOMIC DNA]</scope>
    <source>
        <strain evidence="5 6">AM23-23AC</strain>
    </source>
</reference>
<name>A0A3R6DEW0_9FIRM</name>
<evidence type="ECO:0000256" key="3">
    <source>
        <dbReference type="ARBA" id="ARBA00022801"/>
    </source>
</evidence>
<evidence type="ECO:0000259" key="4">
    <source>
        <dbReference type="Pfam" id="PF00483"/>
    </source>
</evidence>
<comment type="caution">
    <text evidence="5">The sequence shown here is derived from an EMBL/GenBank/DDBJ whole genome shotgun (WGS) entry which is preliminary data.</text>
</comment>
<dbReference type="InterPro" id="IPR005835">
    <property type="entry name" value="NTP_transferase_dom"/>
</dbReference>
<organism evidence="5 6">
    <name type="scientific">Roseburia inulinivorans</name>
    <dbReference type="NCBI Taxonomy" id="360807"/>
    <lineage>
        <taxon>Bacteria</taxon>
        <taxon>Bacillati</taxon>
        <taxon>Bacillota</taxon>
        <taxon>Clostridia</taxon>
        <taxon>Lachnospirales</taxon>
        <taxon>Lachnospiraceae</taxon>
        <taxon>Roseburia</taxon>
    </lineage>
</organism>
<dbReference type="Gene3D" id="3.40.50.1000">
    <property type="entry name" value="HAD superfamily/HAD-like"/>
    <property type="match status" value="1"/>
</dbReference>
<dbReference type="EMBL" id="QRHP01000001">
    <property type="protein sequence ID" value="RHF87589.1"/>
    <property type="molecule type" value="Genomic_DNA"/>
</dbReference>
<protein>
    <submittedName>
        <fullName evidence="5">HAD-IIIA family hydrolase</fullName>
    </submittedName>
</protein>
<proteinExistence type="predicted"/>
<dbReference type="InterPro" id="IPR006549">
    <property type="entry name" value="HAD-SF_hydro_IIIA"/>
</dbReference>
<dbReference type="InterPro" id="IPR023214">
    <property type="entry name" value="HAD_sf"/>
</dbReference>
<dbReference type="Gene3D" id="3.90.550.10">
    <property type="entry name" value="Spore Coat Polysaccharide Biosynthesis Protein SpsA, Chain A"/>
    <property type="match status" value="1"/>
</dbReference>
<evidence type="ECO:0000313" key="5">
    <source>
        <dbReference type="EMBL" id="RHF87589.1"/>
    </source>
</evidence>
<keyword evidence="1" id="KW-0963">Cytoplasm</keyword>
<dbReference type="InterPro" id="IPR006543">
    <property type="entry name" value="Histidinol-phos"/>
</dbReference>
<dbReference type="InterPro" id="IPR036412">
    <property type="entry name" value="HAD-like_sf"/>
</dbReference>
<evidence type="ECO:0000256" key="2">
    <source>
        <dbReference type="ARBA" id="ARBA00022723"/>
    </source>
</evidence>
<dbReference type="AlphaFoldDB" id="A0A3R6DEW0"/>
<dbReference type="Proteomes" id="UP000283701">
    <property type="component" value="Unassembled WGS sequence"/>
</dbReference>
<dbReference type="Pfam" id="PF13242">
    <property type="entry name" value="Hydrolase_like"/>
    <property type="match status" value="1"/>
</dbReference>
<feature type="domain" description="Nucleotidyl transferase" evidence="4">
    <location>
        <begin position="2"/>
        <end position="232"/>
    </location>
</feature>
<dbReference type="CDD" id="cd04181">
    <property type="entry name" value="NTP_transferase"/>
    <property type="match status" value="1"/>
</dbReference>
<dbReference type="RefSeq" id="WP_118202243.1">
    <property type="nucleotide sequence ID" value="NZ_QRHP01000001.1"/>
</dbReference>
<keyword evidence="3 5" id="KW-0378">Hydrolase</keyword>